<dbReference type="AlphaFoldDB" id="A0A7W8XUQ4"/>
<keyword evidence="2" id="KW-1185">Reference proteome</keyword>
<evidence type="ECO:0000313" key="1">
    <source>
        <dbReference type="EMBL" id="MBB5575932.1"/>
    </source>
</evidence>
<accession>A0A7W8XUQ4</accession>
<name>A0A7W8XUQ4_9HYPH</name>
<organism evidence="1 2">
    <name type="scientific">Rhizobium paranaense</name>
    <dbReference type="NCBI Taxonomy" id="1650438"/>
    <lineage>
        <taxon>Bacteria</taxon>
        <taxon>Pseudomonadati</taxon>
        <taxon>Pseudomonadota</taxon>
        <taxon>Alphaproteobacteria</taxon>
        <taxon>Hyphomicrobiales</taxon>
        <taxon>Rhizobiaceae</taxon>
        <taxon>Rhizobium/Agrobacterium group</taxon>
        <taxon>Rhizobium</taxon>
    </lineage>
</organism>
<reference evidence="1 2" key="1">
    <citation type="submission" date="2020-08" db="EMBL/GenBank/DDBJ databases">
        <title>Genomic Encyclopedia of Type Strains, Phase IV (KMG-V): Genome sequencing to study the core and pangenomes of soil and plant-associated prokaryotes.</title>
        <authorList>
            <person name="Whitman W."/>
        </authorList>
    </citation>
    <scope>NUCLEOTIDE SEQUENCE [LARGE SCALE GENOMIC DNA]</scope>
    <source>
        <strain evidence="1 2">SEMIA 4064</strain>
    </source>
</reference>
<sequence length="62" mass="6747">MEHPRLKQANTVSPFVGSDELKTLNVSGAFRITEQAGQGDYAVWCSRRAIARGSLALMKKGP</sequence>
<dbReference type="EMBL" id="JACHBI010000010">
    <property type="protein sequence ID" value="MBB5575932.1"/>
    <property type="molecule type" value="Genomic_DNA"/>
</dbReference>
<protein>
    <submittedName>
        <fullName evidence="1">Uncharacterized protein</fullName>
    </submittedName>
</protein>
<evidence type="ECO:0000313" key="2">
    <source>
        <dbReference type="Proteomes" id="UP000549882"/>
    </source>
</evidence>
<proteinExistence type="predicted"/>
<comment type="caution">
    <text evidence="1">The sequence shown here is derived from an EMBL/GenBank/DDBJ whole genome shotgun (WGS) entry which is preliminary data.</text>
</comment>
<gene>
    <name evidence="1" type="ORF">GGD50_004567</name>
</gene>
<dbReference type="Proteomes" id="UP000549882">
    <property type="component" value="Unassembled WGS sequence"/>
</dbReference>